<keyword evidence="1" id="KW-0472">Membrane</keyword>
<comment type="caution">
    <text evidence="2">The sequence shown here is derived from an EMBL/GenBank/DDBJ whole genome shotgun (WGS) entry which is preliminary data.</text>
</comment>
<evidence type="ECO:0000313" key="2">
    <source>
        <dbReference type="EMBL" id="PKR83865.1"/>
    </source>
</evidence>
<dbReference type="RefSeq" id="WP_101355318.1">
    <property type="nucleotide sequence ID" value="NZ_PIQO01000014.1"/>
</dbReference>
<dbReference type="Pfam" id="PF26310">
    <property type="entry name" value="YczF"/>
    <property type="match status" value="1"/>
</dbReference>
<dbReference type="Proteomes" id="UP000233440">
    <property type="component" value="Unassembled WGS sequence"/>
</dbReference>
<feature type="transmembrane region" description="Helical" evidence="1">
    <location>
        <begin position="49"/>
        <end position="66"/>
    </location>
</feature>
<organism evidence="2 3">
    <name type="scientific">Heyndrickxia camelliae</name>
    <dbReference type="NCBI Taxonomy" id="1707093"/>
    <lineage>
        <taxon>Bacteria</taxon>
        <taxon>Bacillati</taxon>
        <taxon>Bacillota</taxon>
        <taxon>Bacilli</taxon>
        <taxon>Bacillales</taxon>
        <taxon>Bacillaceae</taxon>
        <taxon>Heyndrickxia</taxon>
    </lineage>
</organism>
<keyword evidence="1" id="KW-0812">Transmembrane</keyword>
<dbReference type="InterPro" id="IPR058725">
    <property type="entry name" value="YczF"/>
</dbReference>
<gene>
    <name evidence="2" type="ORF">CWO92_16530</name>
</gene>
<dbReference type="AlphaFoldDB" id="A0A2N3LH24"/>
<protein>
    <submittedName>
        <fullName evidence="2">Uncharacterized protein</fullName>
    </submittedName>
</protein>
<proteinExistence type="predicted"/>
<dbReference type="EMBL" id="PIQO01000014">
    <property type="protein sequence ID" value="PKR83865.1"/>
    <property type="molecule type" value="Genomic_DNA"/>
</dbReference>
<keyword evidence="3" id="KW-1185">Reference proteome</keyword>
<feature type="transmembrane region" description="Helical" evidence="1">
    <location>
        <begin position="7"/>
        <end position="29"/>
    </location>
</feature>
<keyword evidence="1" id="KW-1133">Transmembrane helix</keyword>
<name>A0A2N3LH24_9BACI</name>
<accession>A0A2N3LH24</accession>
<evidence type="ECO:0000256" key="1">
    <source>
        <dbReference type="SAM" id="Phobius"/>
    </source>
</evidence>
<reference evidence="2 3" key="1">
    <citation type="submission" date="2017-11" db="EMBL/GenBank/DDBJ databases">
        <title>Bacillus camelliae sp. nov., isolated from pu'er tea.</title>
        <authorList>
            <person name="Niu L."/>
        </authorList>
    </citation>
    <scope>NUCLEOTIDE SEQUENCE [LARGE SCALE GENOMIC DNA]</scope>
    <source>
        <strain evidence="2 3">7578-1</strain>
    </source>
</reference>
<evidence type="ECO:0000313" key="3">
    <source>
        <dbReference type="Proteomes" id="UP000233440"/>
    </source>
</evidence>
<sequence>MKIILSMIVMLIFPVMITVVLDRLLGYSLHSALLNPVHSFFVMEPVEKLLLLLLFLILVFSMILDFRKKRKQKG</sequence>